<dbReference type="EMBL" id="AKRT01000291">
    <property type="protein sequence ID" value="EIR18871.1"/>
    <property type="molecule type" value="Genomic_DNA"/>
</dbReference>
<accession>A0AB72ZK35</accession>
<proteinExistence type="predicted"/>
<dbReference type="AlphaFoldDB" id="A0AB72ZK35"/>
<evidence type="ECO:0000313" key="2">
    <source>
        <dbReference type="Proteomes" id="UP000003231"/>
    </source>
</evidence>
<reference evidence="1 2" key="1">
    <citation type="submission" date="2012-05" db="EMBL/GenBank/DDBJ databases">
        <title>Genome sequence of Yersinia Pestis PY-08.</title>
        <authorList>
            <person name="Santana-Cruz I."/>
            <person name="Sengamalay N."/>
            <person name="McCracken C."/>
            <person name="Daugherty S.C."/>
            <person name="Maroo A."/>
            <person name="Vara P.G."/>
            <person name="Tallon L.J."/>
            <person name="Sadzewicz L."/>
            <person name="Vinetz J.M."/>
            <person name="Cespedes Zambrano M.J."/>
            <person name="Fraser-Liggett C.M."/>
            <person name="Tettelin H."/>
        </authorList>
    </citation>
    <scope>NUCLEOTIDE SEQUENCE [LARGE SCALE GENOMIC DNA]</scope>
    <source>
        <strain evidence="1 2">PY-08</strain>
    </source>
</reference>
<comment type="caution">
    <text evidence="1">The sequence shown here is derived from an EMBL/GenBank/DDBJ whole genome shotgun (WGS) entry which is preliminary data.</text>
</comment>
<evidence type="ECO:0000313" key="1">
    <source>
        <dbReference type="EMBL" id="EIR18871.1"/>
    </source>
</evidence>
<sequence>MSKAGIQSNRGDGYQTLVAFDWALTVLSDPDYQWLETDSVKWLVDEVVIGRTDGTRMCWRQPRNI</sequence>
<name>A0AB72ZK35_YERPE</name>
<protein>
    <submittedName>
        <fullName evidence="1">Uncharacterized protein</fullName>
    </submittedName>
</protein>
<gene>
    <name evidence="1" type="ORF">YPPY08_2368</name>
</gene>
<dbReference type="Proteomes" id="UP000003231">
    <property type="component" value="Unassembled WGS sequence"/>
</dbReference>
<organism evidence="1 2">
    <name type="scientific">Yersinia pestis PY-08</name>
    <dbReference type="NCBI Taxonomy" id="992134"/>
    <lineage>
        <taxon>Bacteria</taxon>
        <taxon>Pseudomonadati</taxon>
        <taxon>Pseudomonadota</taxon>
        <taxon>Gammaproteobacteria</taxon>
        <taxon>Enterobacterales</taxon>
        <taxon>Yersiniaceae</taxon>
        <taxon>Yersinia</taxon>
    </lineage>
</organism>